<accession>S8A6E2</accession>
<reference evidence="3" key="2">
    <citation type="submission" date="2013-04" db="EMBL/GenBank/DDBJ databases">
        <title>Genomic mechanisms accounting for the adaptation to parasitism in nematode-trapping fungi.</title>
        <authorList>
            <person name="Ahren D.G."/>
        </authorList>
    </citation>
    <scope>NUCLEOTIDE SEQUENCE [LARGE SCALE GENOMIC DNA]</scope>
    <source>
        <strain evidence="3">CBS 200.50</strain>
    </source>
</reference>
<dbReference type="InterPro" id="IPR046670">
    <property type="entry name" value="DUF6540"/>
</dbReference>
<name>S8A6E2_DACHA</name>
<dbReference type="HOGENOM" id="CLU_099931_1_1_1"/>
<comment type="caution">
    <text evidence="2">The sequence shown here is derived from an EMBL/GenBank/DDBJ whole genome shotgun (WGS) entry which is preliminary data.</text>
</comment>
<sequence length="136" mass="14922">MTAKIYQVVYPNPLFKDHWALLIPKEGLKGYYLEAAGDALNGFTVEIQEDYDVADTSSRYSCVALSDITDVEKAIEVARGVPPPPKSLRSASSEEPRTRLEPRNCQDWVVDVLQALETEGLVEAGTSGKVHIQGSV</sequence>
<evidence type="ECO:0000256" key="1">
    <source>
        <dbReference type="SAM" id="MobiDB-lite"/>
    </source>
</evidence>
<dbReference type="Pfam" id="PF20174">
    <property type="entry name" value="DUF6540"/>
    <property type="match status" value="1"/>
</dbReference>
<protein>
    <submittedName>
        <fullName evidence="2">Uncharacterized protein</fullName>
    </submittedName>
</protein>
<organism evidence="2 3">
    <name type="scientific">Dactylellina haptotyla (strain CBS 200.50)</name>
    <name type="common">Nematode-trapping fungus</name>
    <name type="synonym">Monacrosporium haptotylum</name>
    <dbReference type="NCBI Taxonomy" id="1284197"/>
    <lineage>
        <taxon>Eukaryota</taxon>
        <taxon>Fungi</taxon>
        <taxon>Dikarya</taxon>
        <taxon>Ascomycota</taxon>
        <taxon>Pezizomycotina</taxon>
        <taxon>Orbiliomycetes</taxon>
        <taxon>Orbiliales</taxon>
        <taxon>Orbiliaceae</taxon>
        <taxon>Dactylellina</taxon>
    </lineage>
</organism>
<dbReference type="STRING" id="1284197.S8A6E2"/>
<feature type="region of interest" description="Disordered" evidence="1">
    <location>
        <begin position="79"/>
        <end position="100"/>
    </location>
</feature>
<keyword evidence="3" id="KW-1185">Reference proteome</keyword>
<dbReference type="EMBL" id="AQGS01000824">
    <property type="protein sequence ID" value="EPS36706.1"/>
    <property type="molecule type" value="Genomic_DNA"/>
</dbReference>
<evidence type="ECO:0000313" key="2">
    <source>
        <dbReference type="EMBL" id="EPS36706.1"/>
    </source>
</evidence>
<proteinExistence type="predicted"/>
<dbReference type="Proteomes" id="UP000015100">
    <property type="component" value="Unassembled WGS sequence"/>
</dbReference>
<dbReference type="OrthoDB" id="2999773at2759"/>
<gene>
    <name evidence="2" type="ORF">H072_9736</name>
</gene>
<evidence type="ECO:0000313" key="3">
    <source>
        <dbReference type="Proteomes" id="UP000015100"/>
    </source>
</evidence>
<reference evidence="2 3" key="1">
    <citation type="journal article" date="2013" name="PLoS Genet.">
        <title>Genomic mechanisms accounting for the adaptation to parasitism in nematode-trapping fungi.</title>
        <authorList>
            <person name="Meerupati T."/>
            <person name="Andersson K.M."/>
            <person name="Friman E."/>
            <person name="Kumar D."/>
            <person name="Tunlid A."/>
            <person name="Ahren D."/>
        </authorList>
    </citation>
    <scope>NUCLEOTIDE SEQUENCE [LARGE SCALE GENOMIC DNA]</scope>
    <source>
        <strain evidence="2 3">CBS 200.50</strain>
    </source>
</reference>
<dbReference type="AlphaFoldDB" id="S8A6E2"/>